<proteinExistence type="predicted"/>
<evidence type="ECO:0000313" key="1">
    <source>
        <dbReference type="EMBL" id="MDV7010832.1"/>
    </source>
</evidence>
<dbReference type="InterPro" id="IPR020132">
    <property type="entry name" value="Gp24/Gp25"/>
</dbReference>
<evidence type="ECO:0000313" key="2">
    <source>
        <dbReference type="Proteomes" id="UP001187143"/>
    </source>
</evidence>
<comment type="caution">
    <text evidence="1">The sequence shown here is derived from an EMBL/GenBank/DDBJ whole genome shotgun (WGS) entry which is preliminary data.</text>
</comment>
<dbReference type="EMBL" id="JAWLLD010000001">
    <property type="protein sequence ID" value="MDV7010832.1"/>
    <property type="molecule type" value="Genomic_DNA"/>
</dbReference>
<accession>A0AAE4R974</accession>
<sequence length="125" mass="13720">MSNVFTLDALREETKRKFAPVVIGLSDGSEVKLSSILKLPKASRELVSTTIEQLDDLQPEEDDPASIELLSEALSKVFNVIADKPAKLLKELDDEDPMVKLHMMGEVIDRWIGATQLGEASNSPA</sequence>
<dbReference type="Proteomes" id="UP001187143">
    <property type="component" value="Unassembled WGS sequence"/>
</dbReference>
<gene>
    <name evidence="1" type="ORF">R4F53_00735</name>
</gene>
<dbReference type="AlphaFoldDB" id="A0AAE4R974"/>
<reference evidence="1" key="1">
    <citation type="submission" date="2023-10" db="EMBL/GenBank/DDBJ databases">
        <title>Characterization and genome sequence of Mycobacterium intracellulare ABSURDO, a novel pathogenic isolate with three colony morphotypes that vary in growth and acid-fastness.</title>
        <authorList>
            <person name="Jude B.A."/>
            <person name="Robinson R.T."/>
        </authorList>
    </citation>
    <scope>NUCLEOTIDE SEQUENCE</scope>
    <source>
        <strain evidence="1">ABSURDO Component B</strain>
    </source>
</reference>
<organism evidence="1 2">
    <name type="scientific">Mycobacterium intracellulare</name>
    <dbReference type="NCBI Taxonomy" id="1767"/>
    <lineage>
        <taxon>Bacteria</taxon>
        <taxon>Bacillati</taxon>
        <taxon>Actinomycetota</taxon>
        <taxon>Actinomycetes</taxon>
        <taxon>Mycobacteriales</taxon>
        <taxon>Mycobacteriaceae</taxon>
        <taxon>Mycobacterium</taxon>
        <taxon>Mycobacterium avium complex (MAC)</taxon>
    </lineage>
</organism>
<name>A0AAE4R974_MYCIT</name>
<protein>
    <submittedName>
        <fullName evidence="1">Phage tail assembly protein</fullName>
    </submittedName>
</protein>
<dbReference type="RefSeq" id="WP_317727140.1">
    <property type="nucleotide sequence ID" value="NZ_JAWLLC010000002.1"/>
</dbReference>
<dbReference type="Pfam" id="PF17388">
    <property type="entry name" value="GP24_25"/>
    <property type="match status" value="1"/>
</dbReference>